<evidence type="ECO:0000313" key="3">
    <source>
        <dbReference type="Proteomes" id="UP001597319"/>
    </source>
</evidence>
<keyword evidence="3" id="KW-1185">Reference proteome</keyword>
<proteinExistence type="predicted"/>
<feature type="signal peptide" evidence="1">
    <location>
        <begin position="1"/>
        <end position="20"/>
    </location>
</feature>
<reference evidence="3" key="1">
    <citation type="journal article" date="2019" name="Int. J. Syst. Evol. Microbiol.">
        <title>The Global Catalogue of Microorganisms (GCM) 10K type strain sequencing project: providing services to taxonomists for standard genome sequencing and annotation.</title>
        <authorList>
            <consortium name="The Broad Institute Genomics Platform"/>
            <consortium name="The Broad Institute Genome Sequencing Center for Infectious Disease"/>
            <person name="Wu L."/>
            <person name="Ma J."/>
        </authorList>
    </citation>
    <scope>NUCLEOTIDE SEQUENCE [LARGE SCALE GENOMIC DNA]</scope>
    <source>
        <strain evidence="3">KCTC 52274</strain>
    </source>
</reference>
<evidence type="ECO:0000256" key="1">
    <source>
        <dbReference type="SAM" id="SignalP"/>
    </source>
</evidence>
<keyword evidence="1" id="KW-0732">Signal</keyword>
<feature type="chain" id="PRO_5045222504" evidence="1">
    <location>
        <begin position="21"/>
        <end position="149"/>
    </location>
</feature>
<dbReference type="Proteomes" id="UP001597319">
    <property type="component" value="Unassembled WGS sequence"/>
</dbReference>
<evidence type="ECO:0000313" key="2">
    <source>
        <dbReference type="EMBL" id="MFD2561980.1"/>
    </source>
</evidence>
<dbReference type="EMBL" id="JBHULE010000008">
    <property type="protein sequence ID" value="MFD2561980.1"/>
    <property type="molecule type" value="Genomic_DNA"/>
</dbReference>
<protein>
    <submittedName>
        <fullName evidence="2">Uncharacterized protein</fullName>
    </submittedName>
</protein>
<gene>
    <name evidence="2" type="ORF">ACFSR1_04815</name>
</gene>
<accession>A0ABW5LB25</accession>
<organism evidence="2 3">
    <name type="scientific">Aquimarina rubra</name>
    <dbReference type="NCBI Taxonomy" id="1920033"/>
    <lineage>
        <taxon>Bacteria</taxon>
        <taxon>Pseudomonadati</taxon>
        <taxon>Bacteroidota</taxon>
        <taxon>Flavobacteriia</taxon>
        <taxon>Flavobacteriales</taxon>
        <taxon>Flavobacteriaceae</taxon>
        <taxon>Aquimarina</taxon>
    </lineage>
</organism>
<dbReference type="RefSeq" id="WP_378290170.1">
    <property type="nucleotide sequence ID" value="NZ_JBHULE010000008.1"/>
</dbReference>
<sequence>MRTLILITASLILGICTTIAQTTETNSSKSSSEFALTYDSDAEHKKFYRSFVTLDMDNDYRIKIRFMKHMKSDVKSYLIDQFGKENMMVKDDTYFWNKEVDDEEMYEVRLKGNKLRVNLNKDLASDKLIKRFVEIGKELKSITSNAEKS</sequence>
<comment type="caution">
    <text evidence="2">The sequence shown here is derived from an EMBL/GenBank/DDBJ whole genome shotgun (WGS) entry which is preliminary data.</text>
</comment>
<name>A0ABW5LB25_9FLAO</name>